<keyword evidence="4" id="KW-1185">Reference proteome</keyword>
<evidence type="ECO:0000256" key="2">
    <source>
        <dbReference type="SAM" id="SignalP"/>
    </source>
</evidence>
<name>A0A9W6J8J8_9HYPH</name>
<sequence length="96" mass="9802">MPATLPAILPVKLPSVLVALVLAAFPGVAQAQYPGNPALRNPGATTPAPRRAGPPPATYEPAPQPPPAIRQDNPFPSCVTAPCNAPPVIQTPRSGE</sequence>
<reference evidence="3" key="1">
    <citation type="journal article" date="2014" name="Int. J. Syst. Evol. Microbiol.">
        <title>Complete genome sequence of Corynebacterium casei LMG S-19264T (=DSM 44701T), isolated from a smear-ripened cheese.</title>
        <authorList>
            <consortium name="US DOE Joint Genome Institute (JGI-PGF)"/>
            <person name="Walter F."/>
            <person name="Albersmeier A."/>
            <person name="Kalinowski J."/>
            <person name="Ruckert C."/>
        </authorList>
    </citation>
    <scope>NUCLEOTIDE SEQUENCE</scope>
    <source>
        <strain evidence="3">VKM B-2484</strain>
    </source>
</reference>
<feature type="signal peptide" evidence="2">
    <location>
        <begin position="1"/>
        <end position="31"/>
    </location>
</feature>
<gene>
    <name evidence="3" type="ORF">GCM10017643_13400</name>
</gene>
<dbReference type="Proteomes" id="UP001143370">
    <property type="component" value="Unassembled WGS sequence"/>
</dbReference>
<proteinExistence type="predicted"/>
<feature type="chain" id="PRO_5040800294" evidence="2">
    <location>
        <begin position="32"/>
        <end position="96"/>
    </location>
</feature>
<feature type="compositionally biased region" description="Pro residues" evidence="1">
    <location>
        <begin position="52"/>
        <end position="68"/>
    </location>
</feature>
<protein>
    <submittedName>
        <fullName evidence="3">Uncharacterized protein</fullName>
    </submittedName>
</protein>
<dbReference type="RefSeq" id="WP_246544502.1">
    <property type="nucleotide sequence ID" value="NZ_BSFJ01000005.1"/>
</dbReference>
<keyword evidence="2" id="KW-0732">Signal</keyword>
<comment type="caution">
    <text evidence="3">The sequence shown here is derived from an EMBL/GenBank/DDBJ whole genome shotgun (WGS) entry which is preliminary data.</text>
</comment>
<dbReference type="AlphaFoldDB" id="A0A9W6J8J8"/>
<organism evidence="3 4">
    <name type="scientific">Ancylobacter dichloromethanicus</name>
    <dbReference type="NCBI Taxonomy" id="518825"/>
    <lineage>
        <taxon>Bacteria</taxon>
        <taxon>Pseudomonadati</taxon>
        <taxon>Pseudomonadota</taxon>
        <taxon>Alphaproteobacteria</taxon>
        <taxon>Hyphomicrobiales</taxon>
        <taxon>Xanthobacteraceae</taxon>
        <taxon>Ancylobacter</taxon>
    </lineage>
</organism>
<reference evidence="3" key="2">
    <citation type="submission" date="2023-01" db="EMBL/GenBank/DDBJ databases">
        <authorList>
            <person name="Sun Q."/>
            <person name="Evtushenko L."/>
        </authorList>
    </citation>
    <scope>NUCLEOTIDE SEQUENCE</scope>
    <source>
        <strain evidence="3">VKM B-2484</strain>
    </source>
</reference>
<evidence type="ECO:0000256" key="1">
    <source>
        <dbReference type="SAM" id="MobiDB-lite"/>
    </source>
</evidence>
<dbReference type="EMBL" id="BSFJ01000005">
    <property type="protein sequence ID" value="GLK71225.1"/>
    <property type="molecule type" value="Genomic_DNA"/>
</dbReference>
<feature type="region of interest" description="Disordered" evidence="1">
    <location>
        <begin position="31"/>
        <end position="96"/>
    </location>
</feature>
<evidence type="ECO:0000313" key="4">
    <source>
        <dbReference type="Proteomes" id="UP001143370"/>
    </source>
</evidence>
<feature type="compositionally biased region" description="Low complexity" evidence="1">
    <location>
        <begin position="42"/>
        <end position="51"/>
    </location>
</feature>
<evidence type="ECO:0000313" key="3">
    <source>
        <dbReference type="EMBL" id="GLK71225.1"/>
    </source>
</evidence>
<accession>A0A9W6J8J8</accession>